<reference evidence="7 8" key="1">
    <citation type="submission" date="2018-06" db="EMBL/GenBank/DDBJ databases">
        <authorList>
            <consortium name="Pathogen Informatics"/>
            <person name="Doyle S."/>
        </authorList>
    </citation>
    <scope>NUCLEOTIDE SEQUENCE [LARGE SCALE GENOMIC DNA]</scope>
    <source>
        <strain evidence="7 8">NCTC10994</strain>
    </source>
</reference>
<evidence type="ECO:0000313" key="7">
    <source>
        <dbReference type="EMBL" id="SQI33001.1"/>
    </source>
</evidence>
<protein>
    <recommendedName>
        <fullName evidence="5">Queuine tRNA-ribosyltransferase</fullName>
        <ecNumber evidence="5">2.4.2.29</ecNumber>
    </recommendedName>
    <alternativeName>
        <fullName evidence="5">Guanine insertion enzyme</fullName>
    </alternativeName>
    <alternativeName>
        <fullName evidence="5">tRNA-guanine transglycosylase</fullName>
    </alternativeName>
</protein>
<dbReference type="InterPro" id="IPR004803">
    <property type="entry name" value="TGT"/>
</dbReference>
<feature type="binding site" evidence="5">
    <location>
        <begin position="114"/>
        <end position="118"/>
    </location>
    <ligand>
        <name>substrate</name>
    </ligand>
</feature>
<sequence>MTCHNRRVSVLRSTDSALPVPPDPFFTVGARLDNGLGRTGTIHTPHGDIRTPAFIGVGTKATVKAVLPEAMKELGAQALLANAYHLYLQPGSDIVDEAGGLGKFMNWDGPTFTDSGGFQVMSLGVGFKKVIAMEAVGVQNDDVMAHGKERLARVDDDGVTFKSHLDGSMHRFTPEVSMQIQHQLGADIMFAFDELTTLMNTRGYQERSIERTQAWAVRCIAEHEKLTAERAHRPYQALFGVVQGAQYEDLRREACRGLESIVGESGRGFDGYGIGGALEKHNLGTIVRWCCEELPDSKPRHMLGISEPDDVFVAIEHGADTFDCVNPSRVARNAAIYHPDGRFNINTSRFRRDFTPIDENCDCYTCTHYTRAYIHHLFKAKEMLASTLCTIHNERFTVRLVDDIRLSIEGGYFDEHKAETLGRFYAKKRQAAAETGA</sequence>
<proteinExistence type="inferred from homology"/>
<keyword evidence="5" id="KW-0479">Metal-binding</keyword>
<dbReference type="STRING" id="1219011.GCA_001895045_04159"/>
<dbReference type="InterPro" id="IPR036511">
    <property type="entry name" value="TGT-like_sf"/>
</dbReference>
<comment type="caution">
    <text evidence="5">Lacks conserved residue(s) required for the propagation of feature annotation.</text>
</comment>
<accession>A0A2X4U1H8</accession>
<feature type="binding site" evidence="5">
    <location>
        <position position="193"/>
    </location>
    <ligand>
        <name>substrate</name>
    </ligand>
</feature>
<dbReference type="NCBIfam" id="TIGR00449">
    <property type="entry name" value="tgt_general"/>
    <property type="match status" value="1"/>
</dbReference>
<keyword evidence="5" id="KW-0862">Zinc</keyword>
<name>A0A2X4U1H8_9NOCA</name>
<dbReference type="Gene3D" id="3.20.20.105">
    <property type="entry name" value="Queuine tRNA-ribosyltransferase-like"/>
    <property type="match status" value="1"/>
</dbReference>
<dbReference type="EMBL" id="LS483468">
    <property type="protein sequence ID" value="SQI33001.1"/>
    <property type="molecule type" value="Genomic_DNA"/>
</dbReference>
<evidence type="ECO:0000256" key="1">
    <source>
        <dbReference type="ARBA" id="ARBA00022676"/>
    </source>
</evidence>
<feature type="domain" description="tRNA-guanine(15) transglycosylase-like" evidence="6">
    <location>
        <begin position="37"/>
        <end position="422"/>
    </location>
</feature>
<dbReference type="SUPFAM" id="SSF51713">
    <property type="entry name" value="tRNA-guanine transglycosylase"/>
    <property type="match status" value="1"/>
</dbReference>
<dbReference type="GO" id="GO:0046872">
    <property type="term" value="F:metal ion binding"/>
    <property type="evidence" value="ECO:0007669"/>
    <property type="project" value="UniProtKB-KW"/>
</dbReference>
<keyword evidence="1 5" id="KW-0328">Glycosyltransferase</keyword>
<keyword evidence="4 5" id="KW-0671">Queuosine biosynthesis</keyword>
<dbReference type="InterPro" id="IPR050076">
    <property type="entry name" value="ArchSynthase1/Queuine_TRR"/>
</dbReference>
<comment type="function">
    <text evidence="5">Catalyzes the base-exchange of a guanine (G) residue with the queuine precursor 7-aminomethyl-7-deazaguanine (PreQ1) at position 34 (anticodon wobble position) in tRNAs with GU(N) anticodons (tRNA-Asp, -Asn, -His and -Tyr). Catalysis occurs through a double-displacement mechanism. The nucleophile active site attacks the C1' of nucleotide 34 to detach the guanine base from the RNA, forming a covalent enzyme-RNA intermediate. The proton acceptor active site deprotonates the incoming PreQ1, allowing a nucleophilic attack on the C1' of the ribose to form the product. After dissociation, two additional enzymatic reactions on the tRNA convert PreQ1 to queuine (Q), resulting in the hypermodified nucleoside queuosine (7-(((4,5-cis-dihydroxy-2-cyclopenten-1-yl)amino)methyl)-7-deazaguanosine).</text>
</comment>
<dbReference type="NCBIfam" id="TIGR00430">
    <property type="entry name" value="Q_tRNA_tgt"/>
    <property type="match status" value="1"/>
</dbReference>
<dbReference type="EC" id="2.4.2.29" evidence="5"/>
<comment type="similarity">
    <text evidence="5">Belongs to the queuine tRNA-ribosyltransferase family.</text>
</comment>
<dbReference type="GO" id="GO:0005829">
    <property type="term" value="C:cytosol"/>
    <property type="evidence" value="ECO:0007669"/>
    <property type="project" value="TreeGrafter"/>
</dbReference>
<feature type="binding site" evidence="5">
    <location>
        <position position="392"/>
    </location>
    <ligand>
        <name>Zn(2+)</name>
        <dbReference type="ChEBI" id="CHEBI:29105"/>
    </ligand>
</feature>
<dbReference type="InterPro" id="IPR002616">
    <property type="entry name" value="tRNA_ribo_trans-like"/>
</dbReference>
<keyword evidence="8" id="KW-1185">Reference proteome</keyword>
<dbReference type="PANTHER" id="PTHR46499">
    <property type="entry name" value="QUEUINE TRNA-RIBOSYLTRANSFERASE"/>
    <property type="match status" value="1"/>
</dbReference>
<evidence type="ECO:0000256" key="3">
    <source>
        <dbReference type="ARBA" id="ARBA00022694"/>
    </source>
</evidence>
<comment type="subunit">
    <text evidence="5">Homodimer. Within each dimer, one monomer is responsible for RNA recognition and catalysis, while the other monomer binds to the replacement base PreQ1.</text>
</comment>
<dbReference type="GO" id="GO:0008479">
    <property type="term" value="F:tRNA-guanosine(34) queuine transglycosylase activity"/>
    <property type="evidence" value="ECO:0007669"/>
    <property type="project" value="UniProtKB-UniRule"/>
</dbReference>
<evidence type="ECO:0000259" key="6">
    <source>
        <dbReference type="Pfam" id="PF01702"/>
    </source>
</evidence>
<dbReference type="HAMAP" id="MF_00168">
    <property type="entry name" value="Q_tRNA_Tgt"/>
    <property type="match status" value="1"/>
</dbReference>
<feature type="binding site" evidence="5">
    <location>
        <position position="361"/>
    </location>
    <ligand>
        <name>Zn(2+)</name>
        <dbReference type="ChEBI" id="CHEBI:29105"/>
    </ligand>
</feature>
<dbReference type="PANTHER" id="PTHR46499:SF1">
    <property type="entry name" value="QUEUINE TRNA-RIBOSYLTRANSFERASE"/>
    <property type="match status" value="1"/>
</dbReference>
<comment type="catalytic activity">
    <reaction evidence="5">
        <text>7-aminomethyl-7-carbaguanine + guanosine(34) in tRNA = 7-aminomethyl-7-carbaguanosine(34) in tRNA + guanine</text>
        <dbReference type="Rhea" id="RHEA:24104"/>
        <dbReference type="Rhea" id="RHEA-COMP:10341"/>
        <dbReference type="Rhea" id="RHEA-COMP:10342"/>
        <dbReference type="ChEBI" id="CHEBI:16235"/>
        <dbReference type="ChEBI" id="CHEBI:58703"/>
        <dbReference type="ChEBI" id="CHEBI:74269"/>
        <dbReference type="ChEBI" id="CHEBI:82833"/>
        <dbReference type="EC" id="2.4.2.29"/>
    </reaction>
</comment>
<feature type="binding site" evidence="5">
    <location>
        <position position="243"/>
    </location>
    <ligand>
        <name>substrate</name>
    </ligand>
</feature>
<dbReference type="AlphaFoldDB" id="A0A2X4U1H8"/>
<keyword evidence="2 5" id="KW-0808">Transferase</keyword>
<dbReference type="GO" id="GO:0008616">
    <property type="term" value="P:tRNA queuosine(34) biosynthetic process"/>
    <property type="evidence" value="ECO:0007669"/>
    <property type="project" value="UniProtKB-UniRule"/>
</dbReference>
<feature type="binding site" evidence="5">
    <location>
        <position position="363"/>
    </location>
    <ligand>
        <name>Zn(2+)</name>
        <dbReference type="ChEBI" id="CHEBI:29105"/>
    </ligand>
</feature>
<comment type="cofactor">
    <cofactor evidence="5">
        <name>Zn(2+)</name>
        <dbReference type="ChEBI" id="CHEBI:29105"/>
    </cofactor>
    <text evidence="5">Binds 1 zinc ion per subunit.</text>
</comment>
<dbReference type="UniPathway" id="UPA00392"/>
<evidence type="ECO:0000256" key="4">
    <source>
        <dbReference type="ARBA" id="ARBA00022785"/>
    </source>
</evidence>
<organism evidence="7 8">
    <name type="scientific">Rhodococcus coprophilus</name>
    <dbReference type="NCBI Taxonomy" id="38310"/>
    <lineage>
        <taxon>Bacteria</taxon>
        <taxon>Bacillati</taxon>
        <taxon>Actinomycetota</taxon>
        <taxon>Actinomycetes</taxon>
        <taxon>Mycobacteriales</taxon>
        <taxon>Nocardiaceae</taxon>
        <taxon>Rhodococcus</taxon>
    </lineage>
</organism>
<feature type="binding site" evidence="5">
    <location>
        <position position="366"/>
    </location>
    <ligand>
        <name>Zn(2+)</name>
        <dbReference type="ChEBI" id="CHEBI:29105"/>
    </ligand>
</feature>
<feature type="active site" description="Nucleophile" evidence="5">
    <location>
        <position position="323"/>
    </location>
</feature>
<evidence type="ECO:0000256" key="5">
    <source>
        <dbReference type="HAMAP-Rule" id="MF_00168"/>
    </source>
</evidence>
<comment type="pathway">
    <text evidence="5">tRNA modification; tRNA-queuosine biosynthesis.</text>
</comment>
<dbReference type="Pfam" id="PF01702">
    <property type="entry name" value="TGT"/>
    <property type="match status" value="1"/>
</dbReference>
<evidence type="ECO:0000256" key="2">
    <source>
        <dbReference type="ARBA" id="ARBA00022679"/>
    </source>
</evidence>
<keyword evidence="3 5" id="KW-0819">tRNA processing</keyword>
<feature type="active site" description="Proton acceptor" evidence="5">
    <location>
        <position position="114"/>
    </location>
</feature>
<dbReference type="KEGG" id="rcr:NCTC10994_02382"/>
<dbReference type="Proteomes" id="UP000249091">
    <property type="component" value="Chromosome 1"/>
</dbReference>
<evidence type="ECO:0000313" key="8">
    <source>
        <dbReference type="Proteomes" id="UP000249091"/>
    </source>
</evidence>
<feature type="binding site" evidence="5">
    <location>
        <position position="276"/>
    </location>
    <ligand>
        <name>substrate</name>
    </ligand>
</feature>
<gene>
    <name evidence="5 7" type="primary">tgt</name>
    <name evidence="7" type="ORF">NCTC10994_02382</name>
</gene>